<proteinExistence type="predicted"/>
<accession>A0A6C7MMW2</accession>
<organism evidence="1">
    <name type="scientific">Listeria monocytogenes</name>
    <dbReference type="NCBI Taxonomy" id="1639"/>
    <lineage>
        <taxon>Bacteria</taxon>
        <taxon>Bacillati</taxon>
        <taxon>Bacillota</taxon>
        <taxon>Bacilli</taxon>
        <taxon>Bacillales</taxon>
        <taxon>Listeriaceae</taxon>
        <taxon>Listeria</taxon>
    </lineage>
</organism>
<dbReference type="Pfam" id="PF10926">
    <property type="entry name" value="DUF2800"/>
    <property type="match status" value="1"/>
</dbReference>
<name>A0A6C7MMW2_LISMN</name>
<dbReference type="InterPro" id="IPR011604">
    <property type="entry name" value="PDDEXK-like_dom_sf"/>
</dbReference>
<dbReference type="EMBL" id="AAHZVJ010000002">
    <property type="protein sequence ID" value="ECC0538327.1"/>
    <property type="molecule type" value="Genomic_DNA"/>
</dbReference>
<evidence type="ECO:0000313" key="1">
    <source>
        <dbReference type="EMBL" id="ECC0538327.1"/>
    </source>
</evidence>
<reference evidence="1" key="1">
    <citation type="submission" date="2019-07" db="EMBL/GenBank/DDBJ databases">
        <authorList>
            <consortium name="GenomeTrakr: Next Generation Sequencing Network for Food Pathogen Tracability"/>
        </authorList>
    </citation>
    <scope>NUCLEOTIDE SEQUENCE</scope>
    <source>
        <strain evidence="1">CFSAN085147</strain>
    </source>
</reference>
<dbReference type="AlphaFoldDB" id="A0A6C7MMW2"/>
<gene>
    <name evidence="1" type="ORF">FMU92_08065</name>
</gene>
<dbReference type="Gene3D" id="3.90.320.10">
    <property type="match status" value="1"/>
</dbReference>
<comment type="caution">
    <text evidence="1">The sequence shown here is derived from an EMBL/GenBank/DDBJ whole genome shotgun (WGS) entry which is preliminary data.</text>
</comment>
<sequence length="386" mass="43147">MSSPILHAKLSASSAKRWLTCPGSIRMSEGFENKTSVFAEEGTAAHELSELKLQKETGVINKVAFNSKYKKFKKTNEYYSLGMDGYTDEYVSLVLEKLHAYEDAFIALERRVDLSRWVPESFGTSDVIIIADGVLEVIDLKYGTGVAVSAEENPQAMLYGLGALNEYDMMYDFHTIRMTIVQIRLGDVSTFEISAEDLLKWGNGFVKPRAELAMSGEGECVPDEDACRFCPAKAVCRARAEKNLEIAAYEFSEPPDKLSKEEIATILLQSPEIKKWLEHVSEYALTQARDHDEHFPGMKLVEGRSNRIISNKELAAERLQAEGFEEIFKPRELLALTKLEKTIGKEAFGNTLSELIIKPPGKPALVAESDKRPELNTLASALDDFK</sequence>
<dbReference type="InterPro" id="IPR021229">
    <property type="entry name" value="DUF2800"/>
</dbReference>
<protein>
    <submittedName>
        <fullName evidence="1">DUF2800 domain-containing protein</fullName>
    </submittedName>
</protein>